<dbReference type="RefSeq" id="WP_281897760.1">
    <property type="nucleotide sequence ID" value="NZ_BSDI01000017.1"/>
</dbReference>
<dbReference type="Proteomes" id="UP001144280">
    <property type="component" value="Unassembled WGS sequence"/>
</dbReference>
<sequence>MTEKLPTFPWNDGEGEKGWFEGIDSSFDTWKHDEHMPFDDAEMVWQELLDRLEEEDVSLTAEQRRTVRPIFDRLWANYKAL</sequence>
<accession>A0ABQ5QXK4</accession>
<name>A0ABQ5QXK4_9ACTN</name>
<proteinExistence type="predicted"/>
<evidence type="ECO:0000313" key="2">
    <source>
        <dbReference type="Proteomes" id="UP001144280"/>
    </source>
</evidence>
<gene>
    <name evidence="1" type="ORF">Pa4123_39270</name>
</gene>
<dbReference type="EMBL" id="BSDI01000017">
    <property type="protein sequence ID" value="GLH98652.1"/>
    <property type="molecule type" value="Genomic_DNA"/>
</dbReference>
<keyword evidence="2" id="KW-1185">Reference proteome</keyword>
<protein>
    <submittedName>
        <fullName evidence="1">Uncharacterized protein</fullName>
    </submittedName>
</protein>
<reference evidence="1" key="1">
    <citation type="submission" date="2022-12" db="EMBL/GenBank/DDBJ databases">
        <title>New Phytohabitans aurantiacus sp. RD004123 nov., an actinomycete isolated from soil.</title>
        <authorList>
            <person name="Triningsih D.W."/>
            <person name="Harunari E."/>
            <person name="Igarashi Y."/>
        </authorList>
    </citation>
    <scope>NUCLEOTIDE SEQUENCE</scope>
    <source>
        <strain evidence="1">RD004123</strain>
    </source>
</reference>
<organism evidence="1 2">
    <name type="scientific">Phytohabitans aurantiacus</name>
    <dbReference type="NCBI Taxonomy" id="3016789"/>
    <lineage>
        <taxon>Bacteria</taxon>
        <taxon>Bacillati</taxon>
        <taxon>Actinomycetota</taxon>
        <taxon>Actinomycetes</taxon>
        <taxon>Micromonosporales</taxon>
        <taxon>Micromonosporaceae</taxon>
    </lineage>
</organism>
<evidence type="ECO:0000313" key="1">
    <source>
        <dbReference type="EMBL" id="GLH98652.1"/>
    </source>
</evidence>
<comment type="caution">
    <text evidence="1">The sequence shown here is derived from an EMBL/GenBank/DDBJ whole genome shotgun (WGS) entry which is preliminary data.</text>
</comment>